<keyword evidence="1" id="KW-0472">Membrane</keyword>
<protein>
    <submittedName>
        <fullName evidence="2">CDON protein</fullName>
    </submittedName>
</protein>
<keyword evidence="3" id="KW-1185">Reference proteome</keyword>
<name>A0A7L0DM96_9CHAR</name>
<feature type="transmembrane region" description="Helical" evidence="1">
    <location>
        <begin position="12"/>
        <end position="36"/>
    </location>
</feature>
<proteinExistence type="predicted"/>
<organism evidence="2 3">
    <name type="scientific">Rostratula benghalensis</name>
    <name type="common">greater painted-snipe</name>
    <dbReference type="NCBI Taxonomy" id="118793"/>
    <lineage>
        <taxon>Eukaryota</taxon>
        <taxon>Metazoa</taxon>
        <taxon>Chordata</taxon>
        <taxon>Craniata</taxon>
        <taxon>Vertebrata</taxon>
        <taxon>Euteleostomi</taxon>
        <taxon>Archelosauria</taxon>
        <taxon>Archosauria</taxon>
        <taxon>Dinosauria</taxon>
        <taxon>Saurischia</taxon>
        <taxon>Theropoda</taxon>
        <taxon>Coelurosauria</taxon>
        <taxon>Aves</taxon>
        <taxon>Neognathae</taxon>
        <taxon>Neoaves</taxon>
        <taxon>Charadriiformes</taxon>
        <taxon>Rostratulidae</taxon>
        <taxon>Rostratula</taxon>
    </lineage>
</organism>
<accession>A0A7L0DM96</accession>
<dbReference type="EMBL" id="VXAI01000682">
    <property type="protein sequence ID" value="NXJ71801.1"/>
    <property type="molecule type" value="Genomic_DNA"/>
</dbReference>
<dbReference type="AlphaFoldDB" id="A0A7L0DM96"/>
<evidence type="ECO:0000313" key="3">
    <source>
        <dbReference type="Proteomes" id="UP000545435"/>
    </source>
</evidence>
<feature type="non-terminal residue" evidence="2">
    <location>
        <position position="1"/>
    </location>
</feature>
<gene>
    <name evidence="2" type="primary">Cdon_0</name>
    <name evidence="2" type="ORF">ROSBEN_R08427</name>
</gene>
<keyword evidence="1" id="KW-1133">Transmembrane helix</keyword>
<keyword evidence="1" id="KW-0812">Transmembrane</keyword>
<dbReference type="Proteomes" id="UP000545435">
    <property type="component" value="Unassembled WGS sequence"/>
</dbReference>
<evidence type="ECO:0000256" key="1">
    <source>
        <dbReference type="SAM" id="Phobius"/>
    </source>
</evidence>
<comment type="caution">
    <text evidence="2">The sequence shown here is derived from an EMBL/GenBank/DDBJ whole genome shotgun (WGS) entry which is preliminary data.</text>
</comment>
<sequence length="125" mass="13473">PSNGPVRSSDMLYLIVGCVLGVMVLILIVFIAMCLWKNRQQNAMQKYDPPGYLYQGTEVTGQMMEYTALPGIHGNFGGNGGLGNSCPHLHAKVTKGMVGGGAGLYPGHSNSLPRTHLDYDQHLLN</sequence>
<evidence type="ECO:0000313" key="2">
    <source>
        <dbReference type="EMBL" id="NXJ71801.1"/>
    </source>
</evidence>
<reference evidence="2 3" key="1">
    <citation type="submission" date="2019-09" db="EMBL/GenBank/DDBJ databases">
        <title>Bird 10,000 Genomes (B10K) Project - Family phase.</title>
        <authorList>
            <person name="Zhang G."/>
        </authorList>
    </citation>
    <scope>NUCLEOTIDE SEQUENCE [LARGE SCALE GENOMIC DNA]</scope>
    <source>
        <strain evidence="2">B10K-DU-006-20</strain>
        <tissue evidence="2">Mixed tissue sample</tissue>
    </source>
</reference>
<feature type="non-terminal residue" evidence="2">
    <location>
        <position position="125"/>
    </location>
</feature>